<dbReference type="NCBIfam" id="TIGR02444">
    <property type="entry name" value="TIGR02444 family protein"/>
    <property type="match status" value="1"/>
</dbReference>
<dbReference type="STRING" id="1328313.DS2_08610"/>
<keyword evidence="3" id="KW-1185">Reference proteome</keyword>
<dbReference type="InterPro" id="IPR012659">
    <property type="entry name" value="CHP02444"/>
</dbReference>
<reference evidence="2 3" key="1">
    <citation type="journal article" date="2014" name="Genome Announc.">
        <title>Draft Genome Sequence of the Agar-Degrading Bacterium Catenovulum sp. Strain DS-2, Isolated from Intestines of Haliotis diversicolor.</title>
        <authorList>
            <person name="Shan D."/>
            <person name="Li X."/>
            <person name="Gu Z."/>
            <person name="Wei G."/>
            <person name="Gao Z."/>
            <person name="Shao Z."/>
        </authorList>
    </citation>
    <scope>NUCLEOTIDE SEQUENCE [LARGE SCALE GENOMIC DNA]</scope>
    <source>
        <strain evidence="2 3">DS-2</strain>
    </source>
</reference>
<sequence>MTNSTTNPYWPIICELYANKPIQQLCLSWQDSYGVNVNWLLLAAILQQQKHSYSQATLEQTSQQLESFSQQHTRLLRQCRYNWRNSEQHQNYQQIKQQLLQTELLFEQLEQQLILEQLNTAEKTQNTEQNTSKHLPLDWLLEQYQLPKQQIAKLMAQVRRLVL</sequence>
<proteinExistence type="predicted"/>
<dbReference type="Pfam" id="PF09523">
    <property type="entry name" value="DUF2390"/>
    <property type="match status" value="1"/>
</dbReference>
<evidence type="ECO:0008006" key="4">
    <source>
        <dbReference type="Google" id="ProtNLM"/>
    </source>
</evidence>
<dbReference type="AlphaFoldDB" id="W7QMZ4"/>
<protein>
    <recommendedName>
        <fullName evidence="4">TIGR02444 family protein</fullName>
    </recommendedName>
</protein>
<feature type="coiled-coil region" evidence="1">
    <location>
        <begin position="58"/>
        <end position="112"/>
    </location>
</feature>
<evidence type="ECO:0000313" key="3">
    <source>
        <dbReference type="Proteomes" id="UP000019276"/>
    </source>
</evidence>
<organism evidence="2 3">
    <name type="scientific">Catenovulum agarivorans DS-2</name>
    <dbReference type="NCBI Taxonomy" id="1328313"/>
    <lineage>
        <taxon>Bacteria</taxon>
        <taxon>Pseudomonadati</taxon>
        <taxon>Pseudomonadota</taxon>
        <taxon>Gammaproteobacteria</taxon>
        <taxon>Alteromonadales</taxon>
        <taxon>Alteromonadaceae</taxon>
        <taxon>Catenovulum</taxon>
    </lineage>
</organism>
<keyword evidence="1" id="KW-0175">Coiled coil</keyword>
<accession>W7QMZ4</accession>
<dbReference type="EMBL" id="ARZY01000013">
    <property type="protein sequence ID" value="EWH10322.1"/>
    <property type="molecule type" value="Genomic_DNA"/>
</dbReference>
<dbReference type="Proteomes" id="UP000019276">
    <property type="component" value="Unassembled WGS sequence"/>
</dbReference>
<name>W7QMZ4_9ALTE</name>
<evidence type="ECO:0000256" key="1">
    <source>
        <dbReference type="SAM" id="Coils"/>
    </source>
</evidence>
<evidence type="ECO:0000313" key="2">
    <source>
        <dbReference type="EMBL" id="EWH10322.1"/>
    </source>
</evidence>
<gene>
    <name evidence="2" type="ORF">DS2_08610</name>
</gene>
<dbReference type="RefSeq" id="WP_051479743.1">
    <property type="nucleotide sequence ID" value="NZ_ARZY01000013.1"/>
</dbReference>
<dbReference type="OrthoDB" id="5795846at2"/>
<comment type="caution">
    <text evidence="2">The sequence shown here is derived from an EMBL/GenBank/DDBJ whole genome shotgun (WGS) entry which is preliminary data.</text>
</comment>